<evidence type="ECO:0000313" key="2">
    <source>
        <dbReference type="EMBL" id="MEJ8566082.1"/>
    </source>
</evidence>
<evidence type="ECO:0000256" key="1">
    <source>
        <dbReference type="SAM" id="SignalP"/>
    </source>
</evidence>
<dbReference type="EMBL" id="JAZHOG010000001">
    <property type="protein sequence ID" value="MEJ8566082.1"/>
    <property type="molecule type" value="Genomic_DNA"/>
</dbReference>
<dbReference type="RefSeq" id="WP_354693406.1">
    <property type="nucleotide sequence ID" value="NZ_JAZHOG010000001.1"/>
</dbReference>
<gene>
    <name evidence="2" type="ORF">V3330_00485</name>
</gene>
<evidence type="ECO:0000313" key="3">
    <source>
        <dbReference type="Proteomes" id="UP001359886"/>
    </source>
</evidence>
<protein>
    <submittedName>
        <fullName evidence="2">Uncharacterized protein</fullName>
    </submittedName>
</protein>
<comment type="caution">
    <text evidence="2">The sequence shown here is derived from an EMBL/GenBank/DDBJ whole genome shotgun (WGS) entry which is preliminary data.</text>
</comment>
<sequence length="112" mass="12217">MVSVHRSMFHLGLVFASLGFAPAALAVPPVSQLFENCRDEARVLYAQDGESVRVRLDDMRRSGRELQLTVVTPAGETLRAVCRVDRKTAEVLALEAVGSAPEPERLAAADKR</sequence>
<proteinExistence type="predicted"/>
<keyword evidence="1" id="KW-0732">Signal</keyword>
<organism evidence="2 3">
    <name type="scientific">Elongatibacter sediminis</name>
    <dbReference type="NCBI Taxonomy" id="3119006"/>
    <lineage>
        <taxon>Bacteria</taxon>
        <taxon>Pseudomonadati</taxon>
        <taxon>Pseudomonadota</taxon>
        <taxon>Gammaproteobacteria</taxon>
        <taxon>Chromatiales</taxon>
        <taxon>Wenzhouxiangellaceae</taxon>
        <taxon>Elongatibacter</taxon>
    </lineage>
</organism>
<dbReference type="AlphaFoldDB" id="A0AAW9R4M0"/>
<feature type="signal peptide" evidence="1">
    <location>
        <begin position="1"/>
        <end position="26"/>
    </location>
</feature>
<dbReference type="Proteomes" id="UP001359886">
    <property type="component" value="Unassembled WGS sequence"/>
</dbReference>
<accession>A0AAW9R4M0</accession>
<name>A0AAW9R4M0_9GAMM</name>
<reference evidence="2 3" key="1">
    <citation type="submission" date="2024-02" db="EMBL/GenBank/DDBJ databases">
        <title>A novel Wenzhouxiangellaceae bacterium, isolated from coastal sediments.</title>
        <authorList>
            <person name="Du Z.-J."/>
            <person name="Ye Y.-Q."/>
            <person name="Zhang X.-Y."/>
        </authorList>
    </citation>
    <scope>NUCLEOTIDE SEQUENCE [LARGE SCALE GENOMIC DNA]</scope>
    <source>
        <strain evidence="2 3">CH-27</strain>
    </source>
</reference>
<feature type="chain" id="PRO_5043779536" evidence="1">
    <location>
        <begin position="27"/>
        <end position="112"/>
    </location>
</feature>
<keyword evidence="3" id="KW-1185">Reference proteome</keyword>